<name>A0A5Q2MBL0_9ACTN</name>
<dbReference type="PANTHER" id="PTHR43658:SF8">
    <property type="entry name" value="17-BETA-HYDROXYSTEROID DEHYDROGENASE 14-RELATED"/>
    <property type="match status" value="1"/>
</dbReference>
<keyword evidence="2" id="KW-0560">Oxidoreductase</keyword>
<reference evidence="4 5" key="1">
    <citation type="submission" date="2019-11" db="EMBL/GenBank/DDBJ databases">
        <authorList>
            <person name="Li J."/>
        </authorList>
    </citation>
    <scope>NUCLEOTIDE SEQUENCE [LARGE SCALE GENOMIC DNA]</scope>
    <source>
        <strain evidence="4 5">MF47</strain>
    </source>
</reference>
<evidence type="ECO:0000313" key="5">
    <source>
        <dbReference type="Proteomes" id="UP000392064"/>
    </source>
</evidence>
<dbReference type="Pfam" id="PF13561">
    <property type="entry name" value="adh_short_C2"/>
    <property type="match status" value="1"/>
</dbReference>
<dbReference type="EMBL" id="CP045737">
    <property type="protein sequence ID" value="QGG40474.1"/>
    <property type="molecule type" value="Genomic_DNA"/>
</dbReference>
<dbReference type="InterPro" id="IPR057326">
    <property type="entry name" value="KR_dom"/>
</dbReference>
<dbReference type="SUPFAM" id="SSF51735">
    <property type="entry name" value="NAD(P)-binding Rossmann-fold domains"/>
    <property type="match status" value="1"/>
</dbReference>
<evidence type="ECO:0000313" key="4">
    <source>
        <dbReference type="EMBL" id="QGG40474.1"/>
    </source>
</evidence>
<keyword evidence="5" id="KW-1185">Reference proteome</keyword>
<comment type="similarity">
    <text evidence="1">Belongs to the short-chain dehydrogenases/reductases (SDR) family.</text>
</comment>
<feature type="domain" description="Ketoreductase" evidence="3">
    <location>
        <begin position="6"/>
        <end position="197"/>
    </location>
</feature>
<evidence type="ECO:0000259" key="3">
    <source>
        <dbReference type="SMART" id="SM00822"/>
    </source>
</evidence>
<dbReference type="SMART" id="SM00822">
    <property type="entry name" value="PKS_KR"/>
    <property type="match status" value="1"/>
</dbReference>
<organism evidence="4 5">
    <name type="scientific">Aeromicrobium yanjiei</name>
    <dbReference type="NCBI Taxonomy" id="2662028"/>
    <lineage>
        <taxon>Bacteria</taxon>
        <taxon>Bacillati</taxon>
        <taxon>Actinomycetota</taxon>
        <taxon>Actinomycetes</taxon>
        <taxon>Propionibacteriales</taxon>
        <taxon>Nocardioidaceae</taxon>
        <taxon>Aeromicrobium</taxon>
    </lineage>
</organism>
<dbReference type="PANTHER" id="PTHR43658">
    <property type="entry name" value="SHORT-CHAIN DEHYDROGENASE/REDUCTASE"/>
    <property type="match status" value="1"/>
</dbReference>
<dbReference type="AlphaFoldDB" id="A0A5Q2MBL0"/>
<dbReference type="RefSeq" id="WP_153651745.1">
    <property type="nucleotide sequence ID" value="NZ_CP045737.1"/>
</dbReference>
<proteinExistence type="inferred from homology"/>
<dbReference type="Gene3D" id="3.40.50.720">
    <property type="entry name" value="NAD(P)-binding Rossmann-like Domain"/>
    <property type="match status" value="1"/>
</dbReference>
<dbReference type="Proteomes" id="UP000392064">
    <property type="component" value="Chromosome"/>
</dbReference>
<dbReference type="KEGG" id="aef:GEV26_03315"/>
<sequence>MKLDSTAAFVTGGSSGLGLATVRRLRAAGAKVTIADLNAPSDADAAELGDGVTYVQTDIADEASVEAALDVAHETYGQIRSVVHCAGRGGDRVRILDREGKPGSLDTFEEVIRVNLVGTYNVLRLGAARISQAEPVDGERGAMVLTASVAAFDGQIGQTSYTAAKAAVHGMTLVAARDLASRLIRVNTIAPGVFDTPMLARLRGDIREALEKTVPHPSRLGQADDYAHMALSLLENSYVNGETIRLDGAIRMAPR</sequence>
<protein>
    <submittedName>
        <fullName evidence="4">SDR family oxidoreductase</fullName>
    </submittedName>
</protein>
<gene>
    <name evidence="4" type="ORF">GEV26_03315</name>
</gene>
<dbReference type="GO" id="GO:0016491">
    <property type="term" value="F:oxidoreductase activity"/>
    <property type="evidence" value="ECO:0007669"/>
    <property type="project" value="UniProtKB-KW"/>
</dbReference>
<dbReference type="PROSITE" id="PS00061">
    <property type="entry name" value="ADH_SHORT"/>
    <property type="match status" value="1"/>
</dbReference>
<dbReference type="InterPro" id="IPR036291">
    <property type="entry name" value="NAD(P)-bd_dom_sf"/>
</dbReference>
<dbReference type="PRINTS" id="PR00081">
    <property type="entry name" value="GDHRDH"/>
</dbReference>
<dbReference type="InterPro" id="IPR002347">
    <property type="entry name" value="SDR_fam"/>
</dbReference>
<dbReference type="InterPro" id="IPR020904">
    <property type="entry name" value="Sc_DH/Rdtase_CS"/>
</dbReference>
<evidence type="ECO:0000256" key="2">
    <source>
        <dbReference type="ARBA" id="ARBA00023002"/>
    </source>
</evidence>
<evidence type="ECO:0000256" key="1">
    <source>
        <dbReference type="ARBA" id="ARBA00006484"/>
    </source>
</evidence>
<accession>A0A5Q2MBL0</accession>